<feature type="region of interest" description="Disordered" evidence="8">
    <location>
        <begin position="683"/>
        <end position="716"/>
    </location>
</feature>
<proteinExistence type="predicted"/>
<dbReference type="PANTHER" id="PTHR46136:SF33">
    <property type="entry name" value="TRANSCRIPTION FACTOR GTE10"/>
    <property type="match status" value="1"/>
</dbReference>
<gene>
    <name evidence="11" type="ORF">SHERM_22976</name>
</gene>
<evidence type="ECO:0000256" key="8">
    <source>
        <dbReference type="SAM" id="MobiDB-lite"/>
    </source>
</evidence>
<feature type="domain" description="Bromo" evidence="9">
    <location>
        <begin position="192"/>
        <end position="264"/>
    </location>
</feature>
<dbReference type="SUPFAM" id="SSF47370">
    <property type="entry name" value="Bromodomain"/>
    <property type="match status" value="1"/>
</dbReference>
<keyword evidence="2" id="KW-0805">Transcription regulation</keyword>
<reference evidence="11" key="1">
    <citation type="submission" date="2019-12" db="EMBL/GenBank/DDBJ databases">
        <authorList>
            <person name="Scholes J."/>
        </authorList>
    </citation>
    <scope>NUCLEOTIDE SEQUENCE</scope>
</reference>
<feature type="region of interest" description="Disordered" evidence="8">
    <location>
        <begin position="505"/>
        <end position="615"/>
    </location>
</feature>
<dbReference type="Gene3D" id="1.20.1270.220">
    <property type="match status" value="1"/>
</dbReference>
<feature type="domain" description="NET" evidence="10">
    <location>
        <begin position="322"/>
        <end position="404"/>
    </location>
</feature>
<keyword evidence="3" id="KW-0175">Coiled coil</keyword>
<evidence type="ECO:0000259" key="10">
    <source>
        <dbReference type="PROSITE" id="PS51525"/>
    </source>
</evidence>
<evidence type="ECO:0000256" key="1">
    <source>
        <dbReference type="ARBA" id="ARBA00004123"/>
    </source>
</evidence>
<comment type="subcellular location">
    <subcellularLocation>
        <location evidence="1">Nucleus</location>
    </subcellularLocation>
</comment>
<feature type="compositionally biased region" description="Basic and acidic residues" evidence="8">
    <location>
        <begin position="545"/>
        <end position="615"/>
    </location>
</feature>
<keyword evidence="4 7" id="KW-0103">Bromodomain</keyword>
<dbReference type="PRINTS" id="PR00503">
    <property type="entry name" value="BROMODOMAIN"/>
</dbReference>
<organism evidence="11 12">
    <name type="scientific">Striga hermonthica</name>
    <name type="common">Purple witchweed</name>
    <name type="synonym">Buchnera hermonthica</name>
    <dbReference type="NCBI Taxonomy" id="68872"/>
    <lineage>
        <taxon>Eukaryota</taxon>
        <taxon>Viridiplantae</taxon>
        <taxon>Streptophyta</taxon>
        <taxon>Embryophyta</taxon>
        <taxon>Tracheophyta</taxon>
        <taxon>Spermatophyta</taxon>
        <taxon>Magnoliopsida</taxon>
        <taxon>eudicotyledons</taxon>
        <taxon>Gunneridae</taxon>
        <taxon>Pentapetalae</taxon>
        <taxon>asterids</taxon>
        <taxon>lamiids</taxon>
        <taxon>Lamiales</taxon>
        <taxon>Orobanchaceae</taxon>
        <taxon>Buchnereae</taxon>
        <taxon>Striga</taxon>
    </lineage>
</organism>
<evidence type="ECO:0000256" key="5">
    <source>
        <dbReference type="ARBA" id="ARBA00023163"/>
    </source>
</evidence>
<dbReference type="EMBL" id="CACSLK010027751">
    <property type="protein sequence ID" value="CAA0827281.1"/>
    <property type="molecule type" value="Genomic_DNA"/>
</dbReference>
<protein>
    <submittedName>
        <fullName evidence="11">Transcription factor GTE10</fullName>
    </submittedName>
</protein>
<comment type="caution">
    <text evidence="11">The sequence shown here is derived from an EMBL/GenBank/DDBJ whole genome shotgun (WGS) entry which is preliminary data.</text>
</comment>
<dbReference type="AlphaFoldDB" id="A0A9N7NC43"/>
<dbReference type="CDD" id="cd05506">
    <property type="entry name" value="Bromo_plant1"/>
    <property type="match status" value="1"/>
</dbReference>
<sequence length="716" mass="79631">MMGKTRKVSKGSSIGFVPDYRHALETVAESEGFVSSGRADIDMGASQDPCAPNRKCISLNVDGFDRSIVPTQHLSLSMMSPFERRDLQIRLKSELDKVLKLQRKLASFSSNVAARPPAAVVDAYDHGPNGHVMAETLPLSTKKKKVPPGRNGPRTKGGPNNRNELVKQQGHPKNTSFVMLMKQCDALLTRLMGHQQAWIFNEPVDIVKHNIPDYFNVIKHPMDLGTVKSKLHSNQYSNPMDFAADVRLTFRNAMTYNPVGHTVHIMADAMSKFFETRWKPIEKKISSRVDESTITKSSGVMETESAYLHPAKKQKTTSVENNVRHEIEKRVMGEGERQKLGMDLEEYLAELPDNIVSFLKESTFNSSQVSEDEIEIELDTLSDEILFKLRKLLDDFLMERQKKQINLETCKIEMQKESGFDGSSSQPGKDEPLDDVDIGINGAPPASSSPLIKPHEDAARRNNKCSSSMGSGSESGSSSSDTESESSACDIDDDKKSVLASSATGIADAVVKQDQLREDPNSGDSLNGNADEQNTASNPSTSIEPHCHREGESAPHERQGEKPDPEKLKLDKEEVERRRKEEKARLQAEAKAAEEARKKAEAEAAAEAKRKRELEREAARQALLKMEKTVEINESSQFMEDLEMLRSTQDEPLQSLIEAASPENSQNVLGSFKFQASSNPLEQLGLYMKNDDDEEEEIEPQSKLDASNDPEEGEID</sequence>
<accession>A0A9N7NC43</accession>
<feature type="compositionally biased region" description="Polar residues" evidence="8">
    <location>
        <begin position="522"/>
        <end position="543"/>
    </location>
</feature>
<dbReference type="InterPro" id="IPR036427">
    <property type="entry name" value="Bromodomain-like_sf"/>
</dbReference>
<evidence type="ECO:0000259" key="9">
    <source>
        <dbReference type="PROSITE" id="PS50014"/>
    </source>
</evidence>
<evidence type="ECO:0000256" key="2">
    <source>
        <dbReference type="ARBA" id="ARBA00023015"/>
    </source>
</evidence>
<dbReference type="InterPro" id="IPR027353">
    <property type="entry name" value="NET_dom"/>
</dbReference>
<dbReference type="PANTHER" id="PTHR46136">
    <property type="entry name" value="TRANSCRIPTION FACTOR GTE8"/>
    <property type="match status" value="1"/>
</dbReference>
<keyword evidence="6" id="KW-0539">Nucleus</keyword>
<dbReference type="InterPro" id="IPR052442">
    <property type="entry name" value="Env_Response_Regulator"/>
</dbReference>
<feature type="compositionally biased region" description="Low complexity" evidence="8">
    <location>
        <begin position="466"/>
        <end position="487"/>
    </location>
</feature>
<evidence type="ECO:0000313" key="11">
    <source>
        <dbReference type="EMBL" id="CAA0827281.1"/>
    </source>
</evidence>
<dbReference type="Gene3D" id="1.20.920.10">
    <property type="entry name" value="Bromodomain-like"/>
    <property type="match status" value="1"/>
</dbReference>
<dbReference type="InterPro" id="IPR038336">
    <property type="entry name" value="NET_sf"/>
</dbReference>
<evidence type="ECO:0000313" key="12">
    <source>
        <dbReference type="Proteomes" id="UP001153555"/>
    </source>
</evidence>
<evidence type="ECO:0000256" key="3">
    <source>
        <dbReference type="ARBA" id="ARBA00023054"/>
    </source>
</evidence>
<dbReference type="Pfam" id="PF17035">
    <property type="entry name" value="BET"/>
    <property type="match status" value="1"/>
</dbReference>
<keyword evidence="12" id="KW-1185">Reference proteome</keyword>
<dbReference type="Pfam" id="PF00439">
    <property type="entry name" value="Bromodomain"/>
    <property type="match status" value="1"/>
</dbReference>
<dbReference type="PROSITE" id="PS51525">
    <property type="entry name" value="NET"/>
    <property type="match status" value="1"/>
</dbReference>
<dbReference type="Proteomes" id="UP001153555">
    <property type="component" value="Unassembled WGS sequence"/>
</dbReference>
<dbReference type="InterPro" id="IPR001487">
    <property type="entry name" value="Bromodomain"/>
</dbReference>
<evidence type="ECO:0000256" key="4">
    <source>
        <dbReference type="ARBA" id="ARBA00023117"/>
    </source>
</evidence>
<dbReference type="GO" id="GO:0005634">
    <property type="term" value="C:nucleus"/>
    <property type="evidence" value="ECO:0007669"/>
    <property type="project" value="UniProtKB-SubCell"/>
</dbReference>
<name>A0A9N7NC43_STRHE</name>
<dbReference type="SMART" id="SM00297">
    <property type="entry name" value="BROMO"/>
    <property type="match status" value="1"/>
</dbReference>
<feature type="region of interest" description="Disordered" evidence="8">
    <location>
        <begin position="416"/>
        <end position="493"/>
    </location>
</feature>
<evidence type="ECO:0000256" key="7">
    <source>
        <dbReference type="PROSITE-ProRule" id="PRU00035"/>
    </source>
</evidence>
<feature type="region of interest" description="Disordered" evidence="8">
    <location>
        <begin position="141"/>
        <end position="167"/>
    </location>
</feature>
<dbReference type="InterPro" id="IPR037377">
    <property type="entry name" value="GTE_bromo"/>
</dbReference>
<dbReference type="PROSITE" id="PS50014">
    <property type="entry name" value="BROMODOMAIN_2"/>
    <property type="match status" value="1"/>
</dbReference>
<keyword evidence="5" id="KW-0804">Transcription</keyword>
<dbReference type="OrthoDB" id="21449at2759"/>
<evidence type="ECO:0000256" key="6">
    <source>
        <dbReference type="ARBA" id="ARBA00023242"/>
    </source>
</evidence>